<proteinExistence type="inferred from homology"/>
<dbReference type="PROSITE" id="PS51329">
    <property type="entry name" value="C_CAP_COFACTOR_C"/>
    <property type="match status" value="1"/>
</dbReference>
<dbReference type="PANTHER" id="PTHR16052:SF0">
    <property type="entry name" value="TBCC DOMAIN-CONTAINING PROTEIN 1"/>
    <property type="match status" value="1"/>
</dbReference>
<organism evidence="5 6">
    <name type="scientific">Aphanomyces stellatus</name>
    <dbReference type="NCBI Taxonomy" id="120398"/>
    <lineage>
        <taxon>Eukaryota</taxon>
        <taxon>Sar</taxon>
        <taxon>Stramenopiles</taxon>
        <taxon>Oomycota</taxon>
        <taxon>Saprolegniomycetes</taxon>
        <taxon>Saprolegniales</taxon>
        <taxon>Verrucalvaceae</taxon>
        <taxon>Aphanomyces</taxon>
    </lineage>
</organism>
<dbReference type="PANTHER" id="PTHR16052">
    <property type="entry name" value="TBCC DOMAIN-CONTAINING PROTEIN 1"/>
    <property type="match status" value="1"/>
</dbReference>
<dbReference type="InterPro" id="IPR017901">
    <property type="entry name" value="C-CAP_CF_C-like"/>
</dbReference>
<evidence type="ECO:0000259" key="3">
    <source>
        <dbReference type="PROSITE" id="PS51329"/>
    </source>
</evidence>
<name>A0A485LGD4_9STRA</name>
<keyword evidence="6" id="KW-1185">Reference proteome</keyword>
<dbReference type="Gene3D" id="2.160.20.70">
    <property type="match status" value="1"/>
</dbReference>
<evidence type="ECO:0000256" key="2">
    <source>
        <dbReference type="SAM" id="MobiDB-lite"/>
    </source>
</evidence>
<dbReference type="Proteomes" id="UP000332933">
    <property type="component" value="Unassembled WGS sequence"/>
</dbReference>
<protein>
    <submittedName>
        <fullName evidence="5">Aste57867_20393 protein</fullName>
    </submittedName>
</protein>
<dbReference type="EMBL" id="CAADRA010006836">
    <property type="protein sequence ID" value="VFT97079.1"/>
    <property type="molecule type" value="Genomic_DNA"/>
</dbReference>
<comment type="similarity">
    <text evidence="1">Belongs to the TBCC family.</text>
</comment>
<dbReference type="OrthoDB" id="427777at2759"/>
<dbReference type="EMBL" id="VJMH01006813">
    <property type="protein sequence ID" value="KAF0687901.1"/>
    <property type="molecule type" value="Genomic_DNA"/>
</dbReference>
<evidence type="ECO:0000313" key="5">
    <source>
        <dbReference type="EMBL" id="VFT97079.1"/>
    </source>
</evidence>
<evidence type="ECO:0000256" key="1">
    <source>
        <dbReference type="ARBA" id="ARBA00008848"/>
    </source>
</evidence>
<dbReference type="InterPro" id="IPR039589">
    <property type="entry name" value="TBCC1"/>
</dbReference>
<dbReference type="Pfam" id="PF07986">
    <property type="entry name" value="TBCC"/>
    <property type="match status" value="1"/>
</dbReference>
<feature type="region of interest" description="Disordered" evidence="2">
    <location>
        <begin position="159"/>
        <end position="178"/>
    </location>
</feature>
<accession>A0A485LGD4</accession>
<reference evidence="4" key="2">
    <citation type="submission" date="2019-06" db="EMBL/GenBank/DDBJ databases">
        <title>Genomics analysis of Aphanomyces spp. identifies a new class of oomycete effector associated with host adaptation.</title>
        <authorList>
            <person name="Gaulin E."/>
        </authorList>
    </citation>
    <scope>NUCLEOTIDE SEQUENCE</scope>
    <source>
        <strain evidence="4">CBS 578.67</strain>
    </source>
</reference>
<dbReference type="InterPro" id="IPR016098">
    <property type="entry name" value="CAP/MinC_C"/>
</dbReference>
<reference evidence="5 6" key="1">
    <citation type="submission" date="2019-03" db="EMBL/GenBank/DDBJ databases">
        <authorList>
            <person name="Gaulin E."/>
            <person name="Dumas B."/>
        </authorList>
    </citation>
    <scope>NUCLEOTIDE SEQUENCE [LARGE SCALE GENOMIC DNA]</scope>
    <source>
        <strain evidence="5">CBS 568.67</strain>
    </source>
</reference>
<evidence type="ECO:0000313" key="6">
    <source>
        <dbReference type="Proteomes" id="UP000332933"/>
    </source>
</evidence>
<sequence length="580" mass="65298">MSLDQRRLWVRMELFEHFSLQLQQRCLAKLTPQHITVAITTLHQLDPQGAQGSRTPMTKRISYAMWKKVAEDIFLWKDNECRSFWLVLVFLHHQIQMPLEAKDPRDPNFLLDEDYFVKEAVPLFKLVVFLYIHTDKRHHRSKHVLEAVWRRDEKADPPALASPSLLPPGSPSSPHTVGLKDRSVSDTHHFNFVKTNLETIFVLLFDPTLTGASDVVVTPADVDLVGFLLCGGDSFLTQHHAFSRVYPKWSPDGRKPASKVCKWIRKYLSLNEALYPPIGFSLMPAMSLQVNMPVLQDMEVEQDGTDLVALPRPLVISAVSKTTVIKRAEEFAQGDLVIFACHDAYIYVLGPLRHVSIVASSNCKLVIAPNSGIFTVDRCEGMKISGVCALLRVNNCLDSVLNVFTPRRSIFTGDNRGLHIGPFNAMYPALAAHLRASEFLFVPQSAGQWNKFINLETDGGGDREEAVKDAVVLQTPQQFVEVVVPVKMDGSPSSHHLHVSAHHHNPFALPLEFVAVVQRVHENVESLRRLIASDEFDPPTKRALEQAIQSKFKEWLAASGNTRQVLDLVQLEKSRHSFSS</sequence>
<evidence type="ECO:0000313" key="4">
    <source>
        <dbReference type="EMBL" id="KAF0687901.1"/>
    </source>
</evidence>
<gene>
    <name evidence="5" type="primary">Aste57867_20393</name>
    <name evidence="4" type="ORF">As57867_020327</name>
    <name evidence="5" type="ORF">ASTE57867_20393</name>
</gene>
<dbReference type="InterPro" id="IPR012945">
    <property type="entry name" value="Tubulin-bd_cofactor_C_dom"/>
</dbReference>
<dbReference type="AlphaFoldDB" id="A0A485LGD4"/>
<feature type="domain" description="C-CAP/cofactor C-like" evidence="3">
    <location>
        <begin position="313"/>
        <end position="455"/>
    </location>
</feature>